<evidence type="ECO:0000313" key="3">
    <source>
        <dbReference type="Proteomes" id="UP001642540"/>
    </source>
</evidence>
<evidence type="ECO:0000313" key="2">
    <source>
        <dbReference type="EMBL" id="CAL8111286.1"/>
    </source>
</evidence>
<feature type="transmembrane region" description="Helical" evidence="1">
    <location>
        <begin position="262"/>
        <end position="281"/>
    </location>
</feature>
<keyword evidence="1" id="KW-0472">Membrane</keyword>
<evidence type="ECO:0000256" key="1">
    <source>
        <dbReference type="SAM" id="Phobius"/>
    </source>
</evidence>
<reference evidence="2 3" key="1">
    <citation type="submission" date="2024-08" db="EMBL/GenBank/DDBJ databases">
        <authorList>
            <person name="Cucini C."/>
            <person name="Frati F."/>
        </authorList>
    </citation>
    <scope>NUCLEOTIDE SEQUENCE [LARGE SCALE GENOMIC DNA]</scope>
</reference>
<proteinExistence type="predicted"/>
<name>A0ABP1QTD7_9HEXA</name>
<dbReference type="PANTHER" id="PTHR21261:SF15">
    <property type="entry name" value="BEATEN PATH IIIA, ISOFORM D-RELATED"/>
    <property type="match status" value="1"/>
</dbReference>
<keyword evidence="1" id="KW-0812">Transmembrane</keyword>
<gene>
    <name evidence="2" type="ORF">ODALV1_LOCUS14898</name>
</gene>
<accession>A0ABP1QTD7</accession>
<sequence length="283" mass="31801">MSKVQEIMKSTTKAEKLFWYKGNREFFRYTPKQHPKAKFIPFVDIDVEVDENQSDLNKIRVKKAPAAFRGNISCEVTLEPSFRSIWVTEHLQVAVPPKHDPALTVDVIRKYENATSIGLATWHQGLRTRNEQATEETNNIVNLGDTIVAKCSAGPSTPPVALKFLINDDSTDMYRGVSIKQELKDDGDNRTATTIMTMNVTLQHSHFSGRKIVIKCKASLYHLYNATSNEVKKESPRETVLTAAGYGDNNSRRLHCGIGFEIMVLLTLILILLSSSSATVFRL</sequence>
<protein>
    <submittedName>
        <fullName evidence="2">Uncharacterized protein</fullName>
    </submittedName>
</protein>
<dbReference type="Proteomes" id="UP001642540">
    <property type="component" value="Unassembled WGS sequence"/>
</dbReference>
<organism evidence="2 3">
    <name type="scientific">Orchesella dallaii</name>
    <dbReference type="NCBI Taxonomy" id="48710"/>
    <lineage>
        <taxon>Eukaryota</taxon>
        <taxon>Metazoa</taxon>
        <taxon>Ecdysozoa</taxon>
        <taxon>Arthropoda</taxon>
        <taxon>Hexapoda</taxon>
        <taxon>Collembola</taxon>
        <taxon>Entomobryomorpha</taxon>
        <taxon>Entomobryoidea</taxon>
        <taxon>Orchesellidae</taxon>
        <taxon>Orchesellinae</taxon>
        <taxon>Orchesella</taxon>
    </lineage>
</organism>
<comment type="caution">
    <text evidence="2">The sequence shown here is derived from an EMBL/GenBank/DDBJ whole genome shotgun (WGS) entry which is preliminary data.</text>
</comment>
<dbReference type="EMBL" id="CAXLJM020000046">
    <property type="protein sequence ID" value="CAL8111286.1"/>
    <property type="molecule type" value="Genomic_DNA"/>
</dbReference>
<dbReference type="PANTHER" id="PTHR21261">
    <property type="entry name" value="BEAT PROTEIN"/>
    <property type="match status" value="1"/>
</dbReference>
<keyword evidence="3" id="KW-1185">Reference proteome</keyword>
<keyword evidence="1" id="KW-1133">Transmembrane helix</keyword>